<evidence type="ECO:0000313" key="2">
    <source>
        <dbReference type="EMBL" id="RRT36472.1"/>
    </source>
</evidence>
<protein>
    <recommendedName>
        <fullName evidence="4">Secreted protein</fullName>
    </recommendedName>
</protein>
<keyword evidence="1" id="KW-0732">Signal</keyword>
<dbReference type="AlphaFoldDB" id="A0A426XAI5"/>
<reference evidence="2 3" key="1">
    <citation type="journal article" date="2014" name="Agronomy (Basel)">
        <title>A Draft Genome Sequence for Ensete ventricosum, the Drought-Tolerant Tree Against Hunger.</title>
        <authorList>
            <person name="Harrison J."/>
            <person name="Moore K.A."/>
            <person name="Paszkiewicz K."/>
            <person name="Jones T."/>
            <person name="Grant M."/>
            <person name="Ambacheew D."/>
            <person name="Muzemil S."/>
            <person name="Studholme D.J."/>
        </authorList>
    </citation>
    <scope>NUCLEOTIDE SEQUENCE [LARGE SCALE GENOMIC DNA]</scope>
</reference>
<organism evidence="2 3">
    <name type="scientific">Ensete ventricosum</name>
    <name type="common">Abyssinian banana</name>
    <name type="synonym">Musa ensete</name>
    <dbReference type="NCBI Taxonomy" id="4639"/>
    <lineage>
        <taxon>Eukaryota</taxon>
        <taxon>Viridiplantae</taxon>
        <taxon>Streptophyta</taxon>
        <taxon>Embryophyta</taxon>
        <taxon>Tracheophyta</taxon>
        <taxon>Spermatophyta</taxon>
        <taxon>Magnoliopsida</taxon>
        <taxon>Liliopsida</taxon>
        <taxon>Zingiberales</taxon>
        <taxon>Musaceae</taxon>
        <taxon>Ensete</taxon>
    </lineage>
</organism>
<dbReference type="EMBL" id="AMZH03023563">
    <property type="protein sequence ID" value="RRT36472.1"/>
    <property type="molecule type" value="Genomic_DNA"/>
</dbReference>
<sequence>MASCPNPSFPLYVVIAVAAPAQAVSAFAHWQPPCQGTAIPAAGVVARASDRAGRPSSSLMSAGAAPMSCCPCGRLPPLAGAIGMIVGGRPSLQKSNKNA</sequence>
<proteinExistence type="predicted"/>
<dbReference type="Proteomes" id="UP000287651">
    <property type="component" value="Unassembled WGS sequence"/>
</dbReference>
<evidence type="ECO:0000313" key="3">
    <source>
        <dbReference type="Proteomes" id="UP000287651"/>
    </source>
</evidence>
<accession>A0A426XAI5</accession>
<evidence type="ECO:0000256" key="1">
    <source>
        <dbReference type="SAM" id="SignalP"/>
    </source>
</evidence>
<feature type="chain" id="PRO_5019025246" description="Secreted protein" evidence="1">
    <location>
        <begin position="27"/>
        <end position="99"/>
    </location>
</feature>
<feature type="signal peptide" evidence="1">
    <location>
        <begin position="1"/>
        <end position="26"/>
    </location>
</feature>
<evidence type="ECO:0008006" key="4">
    <source>
        <dbReference type="Google" id="ProtNLM"/>
    </source>
</evidence>
<comment type="caution">
    <text evidence="2">The sequence shown here is derived from an EMBL/GenBank/DDBJ whole genome shotgun (WGS) entry which is preliminary data.</text>
</comment>
<name>A0A426XAI5_ENSVE</name>
<gene>
    <name evidence="2" type="ORF">B296_00036656</name>
</gene>